<evidence type="ECO:0000256" key="1">
    <source>
        <dbReference type="SAM" id="SignalP"/>
    </source>
</evidence>
<dbReference type="Proteomes" id="UP001140502">
    <property type="component" value="Unassembled WGS sequence"/>
</dbReference>
<dbReference type="EMBL" id="JAPEUR010000457">
    <property type="protein sequence ID" value="KAJ4309163.1"/>
    <property type="molecule type" value="Genomic_DNA"/>
</dbReference>
<reference evidence="2" key="1">
    <citation type="submission" date="2022-10" db="EMBL/GenBank/DDBJ databases">
        <title>Tapping the CABI collections for fungal endophytes: first genome assemblies for Collariella, Neodidymelliopsis, Ascochyta clinopodiicola, Didymella pomorum, Didymosphaeria variabile, Neocosmospora piperis and Neocucurbitaria cava.</title>
        <authorList>
            <person name="Hill R."/>
        </authorList>
    </citation>
    <scope>NUCLEOTIDE SEQUENCE</scope>
    <source>
        <strain evidence="2">IMI 366586</strain>
    </source>
</reference>
<feature type="signal peptide" evidence="1">
    <location>
        <begin position="1"/>
        <end position="18"/>
    </location>
</feature>
<sequence>MKFTTVASVLAMAATAIATPTEVEARGGGSAGPCNANAQQVCCNGLLQCAVQVLGKNCDGSAYCCETAAPVGTLINTALLKSVNILQRNYNILVIVCG</sequence>
<protein>
    <recommendedName>
        <fullName evidence="4">Hydrophobin</fullName>
    </recommendedName>
</protein>
<comment type="caution">
    <text evidence="2">The sequence shown here is derived from an EMBL/GenBank/DDBJ whole genome shotgun (WGS) entry which is preliminary data.</text>
</comment>
<organism evidence="2 3">
    <name type="scientific">Fusarium piperis</name>
    <dbReference type="NCBI Taxonomy" id="1435070"/>
    <lineage>
        <taxon>Eukaryota</taxon>
        <taxon>Fungi</taxon>
        <taxon>Dikarya</taxon>
        <taxon>Ascomycota</taxon>
        <taxon>Pezizomycotina</taxon>
        <taxon>Sordariomycetes</taxon>
        <taxon>Hypocreomycetidae</taxon>
        <taxon>Hypocreales</taxon>
        <taxon>Nectriaceae</taxon>
        <taxon>Fusarium</taxon>
        <taxon>Fusarium solani species complex</taxon>
    </lineage>
</organism>
<keyword evidence="1" id="KW-0732">Signal</keyword>
<gene>
    <name evidence="2" type="ORF">N0V84_011669</name>
</gene>
<feature type="chain" id="PRO_5040864562" description="Hydrophobin" evidence="1">
    <location>
        <begin position="19"/>
        <end position="98"/>
    </location>
</feature>
<evidence type="ECO:0008006" key="4">
    <source>
        <dbReference type="Google" id="ProtNLM"/>
    </source>
</evidence>
<dbReference type="AlphaFoldDB" id="A0A9W8TBQ6"/>
<dbReference type="OrthoDB" id="8115477at2759"/>
<name>A0A9W8TBQ6_9HYPO</name>
<evidence type="ECO:0000313" key="3">
    <source>
        <dbReference type="Proteomes" id="UP001140502"/>
    </source>
</evidence>
<proteinExistence type="predicted"/>
<keyword evidence="3" id="KW-1185">Reference proteome</keyword>
<accession>A0A9W8TBQ6</accession>
<evidence type="ECO:0000313" key="2">
    <source>
        <dbReference type="EMBL" id="KAJ4309163.1"/>
    </source>
</evidence>